<feature type="compositionally biased region" description="Polar residues" evidence="1">
    <location>
        <begin position="335"/>
        <end position="345"/>
    </location>
</feature>
<feature type="compositionally biased region" description="Low complexity" evidence="1">
    <location>
        <begin position="311"/>
        <end position="327"/>
    </location>
</feature>
<feature type="compositionally biased region" description="Low complexity" evidence="1">
    <location>
        <begin position="261"/>
        <end position="275"/>
    </location>
</feature>
<dbReference type="eggNOG" id="ENOG502RYR7">
    <property type="taxonomic scope" value="Eukaryota"/>
</dbReference>
<evidence type="ECO:0000256" key="2">
    <source>
        <dbReference type="SAM" id="SignalP"/>
    </source>
</evidence>
<feature type="chain" id="PRO_5002680527" evidence="2">
    <location>
        <begin position="19"/>
        <end position="371"/>
    </location>
</feature>
<organism evidence="3 4">
    <name type="scientific">Lodderomyces elongisporus (strain ATCC 11503 / CBS 2605 / JCM 1781 / NBRC 1676 / NRRL YB-4239)</name>
    <name type="common">Yeast</name>
    <name type="synonym">Saccharomyces elongisporus</name>
    <dbReference type="NCBI Taxonomy" id="379508"/>
    <lineage>
        <taxon>Eukaryota</taxon>
        <taxon>Fungi</taxon>
        <taxon>Dikarya</taxon>
        <taxon>Ascomycota</taxon>
        <taxon>Saccharomycotina</taxon>
        <taxon>Pichiomycetes</taxon>
        <taxon>Debaryomycetaceae</taxon>
        <taxon>Candida/Lodderomyces clade</taxon>
        <taxon>Lodderomyces</taxon>
    </lineage>
</organism>
<dbReference type="Proteomes" id="UP000001996">
    <property type="component" value="Unassembled WGS sequence"/>
</dbReference>
<proteinExistence type="predicted"/>
<feature type="compositionally biased region" description="Basic and acidic residues" evidence="1">
    <location>
        <begin position="226"/>
        <end position="235"/>
    </location>
</feature>
<evidence type="ECO:0000313" key="4">
    <source>
        <dbReference type="Proteomes" id="UP000001996"/>
    </source>
</evidence>
<dbReference type="OrthoDB" id="4018368at2759"/>
<dbReference type="EMBL" id="CH981526">
    <property type="protein sequence ID" value="EDK44369.1"/>
    <property type="molecule type" value="Genomic_DNA"/>
</dbReference>
<feature type="compositionally biased region" description="Basic and acidic residues" evidence="1">
    <location>
        <begin position="294"/>
        <end position="304"/>
    </location>
</feature>
<feature type="compositionally biased region" description="Basic and acidic residues" evidence="1">
    <location>
        <begin position="245"/>
        <end position="260"/>
    </location>
</feature>
<dbReference type="GeneID" id="5233024"/>
<protein>
    <submittedName>
        <fullName evidence="3">Uncharacterized protein</fullName>
    </submittedName>
</protein>
<keyword evidence="2" id="KW-0732">Signal</keyword>
<feature type="compositionally biased region" description="Basic and acidic residues" evidence="1">
    <location>
        <begin position="170"/>
        <end position="216"/>
    </location>
</feature>
<dbReference type="OMA" id="TFPRSEL"/>
<feature type="signal peptide" evidence="2">
    <location>
        <begin position="1"/>
        <end position="18"/>
    </location>
</feature>
<keyword evidence="4" id="KW-1185">Reference proteome</keyword>
<name>A5DYW1_LODEL</name>
<evidence type="ECO:0000256" key="1">
    <source>
        <dbReference type="SAM" id="MobiDB-lite"/>
    </source>
</evidence>
<sequence length="371" mass="38979">MKYYLISSLLTLSTTVFAAVRPVRLYATSEDISFNGRGLYSIHEGAGINYLFLGAPQLLQYNNESRVLYLELSTPPSNAKQYLAFQSEFLALTVAQEPLPVDIASDGTVTFPRSELLYAAKSVSDPYRHSEEVYAVVNSIHDGAIPIGLRAEFEEPDDEHTNPVEPESSDSEKLDDKTSEGTGDKTSEATGDKTSEGAGDKTSDKTSDGTNDKISDKTSNGTSDDTSDKTSDGTSDKTSSGTSDKNSDGTSDKTSDDTSDKTSSGTNDKTSDNTSGKTSNTSQTTSKPSSADNSKPKSPNDRSSTENISKSTDGLNSTGGDSSNSTNATPHTPVPSHTLSSSATPETGAAGRYGFVASVFAIALGALGLVL</sequence>
<feature type="region of interest" description="Disordered" evidence="1">
    <location>
        <begin position="154"/>
        <end position="349"/>
    </location>
</feature>
<gene>
    <name evidence="3" type="ORF">LELG_02548</name>
</gene>
<dbReference type="InParanoid" id="A5DYW1"/>
<evidence type="ECO:0000313" key="3">
    <source>
        <dbReference type="EMBL" id="EDK44369.1"/>
    </source>
</evidence>
<dbReference type="HOGENOM" id="CLU_746118_0_0_1"/>
<accession>A5DYW1</accession>
<dbReference type="AlphaFoldDB" id="A5DYW1"/>
<reference evidence="3 4" key="1">
    <citation type="journal article" date="2009" name="Nature">
        <title>Evolution of pathogenicity and sexual reproduction in eight Candida genomes.</title>
        <authorList>
            <person name="Butler G."/>
            <person name="Rasmussen M.D."/>
            <person name="Lin M.F."/>
            <person name="Santos M.A."/>
            <person name="Sakthikumar S."/>
            <person name="Munro C.A."/>
            <person name="Rheinbay E."/>
            <person name="Grabherr M."/>
            <person name="Forche A."/>
            <person name="Reedy J.L."/>
            <person name="Agrafioti I."/>
            <person name="Arnaud M.B."/>
            <person name="Bates S."/>
            <person name="Brown A.J."/>
            <person name="Brunke S."/>
            <person name="Costanzo M.C."/>
            <person name="Fitzpatrick D.A."/>
            <person name="de Groot P.W."/>
            <person name="Harris D."/>
            <person name="Hoyer L.L."/>
            <person name="Hube B."/>
            <person name="Klis F.M."/>
            <person name="Kodira C."/>
            <person name="Lennard N."/>
            <person name="Logue M.E."/>
            <person name="Martin R."/>
            <person name="Neiman A.M."/>
            <person name="Nikolaou E."/>
            <person name="Quail M.A."/>
            <person name="Quinn J."/>
            <person name="Santos M.C."/>
            <person name="Schmitzberger F.F."/>
            <person name="Sherlock G."/>
            <person name="Shah P."/>
            <person name="Silverstein K.A."/>
            <person name="Skrzypek M.S."/>
            <person name="Soll D."/>
            <person name="Staggs R."/>
            <person name="Stansfield I."/>
            <person name="Stumpf M.P."/>
            <person name="Sudbery P.E."/>
            <person name="Srikantha T."/>
            <person name="Zeng Q."/>
            <person name="Berman J."/>
            <person name="Berriman M."/>
            <person name="Heitman J."/>
            <person name="Gow N.A."/>
            <person name="Lorenz M.C."/>
            <person name="Birren B.W."/>
            <person name="Kellis M."/>
            <person name="Cuomo C.A."/>
        </authorList>
    </citation>
    <scope>NUCLEOTIDE SEQUENCE [LARGE SCALE GENOMIC DNA]</scope>
    <source>
        <strain evidence="4">ATCC 11503 / BCRC 21390 / CBS 2605 / JCM 1781 / NBRC 1676 / NRRL YB-4239</strain>
    </source>
</reference>
<dbReference type="KEGG" id="lel:PVL30_003383"/>
<feature type="compositionally biased region" description="Polar residues" evidence="1">
    <location>
        <begin position="276"/>
        <end position="293"/>
    </location>
</feature>